<dbReference type="WBParaSite" id="PS1159_v2.g15222.t1">
    <property type="protein sequence ID" value="PS1159_v2.g15222.t1"/>
    <property type="gene ID" value="PS1159_v2.g15222"/>
</dbReference>
<protein>
    <submittedName>
        <fullName evidence="2">Uncharacterized protein</fullName>
    </submittedName>
</protein>
<proteinExistence type="predicted"/>
<name>A0AC35FBT9_9BILA</name>
<sequence>MSALSLNQLTSSSVEASPSTTMKRNRPKTARIKTTKFRKTGFEEDEENDGAPPSKKPAPIFPLLLQYDCLTATSSNNNVTNCSSNSVEQSVYGETCSSNNIPQLSVFVETPSNNSAYDQSTLAENGSSNEQSTFDEPCSSNNTDEQSPLNEVVAAVPVIVTPITNPSDFLTTKKISKVYFADEIGKKLAEITICERYIINKPGEKACFEHGKEGIHLAKAFQRFDGSEDNNLYSLISEYKEEEEGELVSPTISTEYTPTNDSALNTPEEAFLFTPNTAVATLATQTTSTSNNLIHFHDRLYEKKESYHSKYSHSSPSRNRLYGSSHFSKAYERKSYDDSSHYLPFRDYRRPPATNYHHSPARGYHRSASSDKYHERSHYRSSLFYEKNRNFHQSRHSPARTFRRSPSRDYRRSSSSNYHRSPTSDKYHGRSQYRSPILYEKNDDYSYHRRRNSPVKNFSRSLPRNHCY</sequence>
<evidence type="ECO:0000313" key="2">
    <source>
        <dbReference type="WBParaSite" id="PS1159_v2.g15222.t1"/>
    </source>
</evidence>
<dbReference type="Proteomes" id="UP000887580">
    <property type="component" value="Unplaced"/>
</dbReference>
<organism evidence="1 2">
    <name type="scientific">Panagrolaimus sp. PS1159</name>
    <dbReference type="NCBI Taxonomy" id="55785"/>
    <lineage>
        <taxon>Eukaryota</taxon>
        <taxon>Metazoa</taxon>
        <taxon>Ecdysozoa</taxon>
        <taxon>Nematoda</taxon>
        <taxon>Chromadorea</taxon>
        <taxon>Rhabditida</taxon>
        <taxon>Tylenchina</taxon>
        <taxon>Panagrolaimomorpha</taxon>
        <taxon>Panagrolaimoidea</taxon>
        <taxon>Panagrolaimidae</taxon>
        <taxon>Panagrolaimus</taxon>
    </lineage>
</organism>
<reference evidence="2" key="1">
    <citation type="submission" date="2022-11" db="UniProtKB">
        <authorList>
            <consortium name="WormBaseParasite"/>
        </authorList>
    </citation>
    <scope>IDENTIFICATION</scope>
</reference>
<accession>A0AC35FBT9</accession>
<evidence type="ECO:0000313" key="1">
    <source>
        <dbReference type="Proteomes" id="UP000887580"/>
    </source>
</evidence>